<protein>
    <submittedName>
        <fullName evidence="2">MarR family transcriptional regulator</fullName>
    </submittedName>
</protein>
<keyword evidence="3" id="KW-1185">Reference proteome</keyword>
<feature type="domain" description="HTH marR-type" evidence="1">
    <location>
        <begin position="9"/>
        <end position="142"/>
    </location>
</feature>
<evidence type="ECO:0000313" key="2">
    <source>
        <dbReference type="EMBL" id="MEE2059081.1"/>
    </source>
</evidence>
<dbReference type="InterPro" id="IPR036390">
    <property type="entry name" value="WH_DNA-bd_sf"/>
</dbReference>
<dbReference type="PANTHER" id="PTHR33164:SF43">
    <property type="entry name" value="HTH-TYPE TRANSCRIPTIONAL REPRESSOR YETL"/>
    <property type="match status" value="1"/>
</dbReference>
<evidence type="ECO:0000313" key="3">
    <source>
        <dbReference type="Proteomes" id="UP001336020"/>
    </source>
</evidence>
<dbReference type="Gene3D" id="1.10.10.10">
    <property type="entry name" value="Winged helix-like DNA-binding domain superfamily/Winged helix DNA-binding domain"/>
    <property type="match status" value="1"/>
</dbReference>
<reference evidence="2 3" key="1">
    <citation type="submission" date="2023-07" db="EMBL/GenBank/DDBJ databases">
        <authorList>
            <person name="Girao M."/>
            <person name="Carvalho M.F."/>
        </authorList>
    </citation>
    <scope>NUCLEOTIDE SEQUENCE [LARGE SCALE GENOMIC DNA]</scope>
    <source>
        <strain evidence="2 3">YIM65754</strain>
    </source>
</reference>
<dbReference type="Proteomes" id="UP001336020">
    <property type="component" value="Unassembled WGS sequence"/>
</dbReference>
<dbReference type="InterPro" id="IPR036388">
    <property type="entry name" value="WH-like_DNA-bd_sf"/>
</dbReference>
<name>A0ABU7LC06_9NOCA</name>
<dbReference type="SUPFAM" id="SSF46785">
    <property type="entry name" value="Winged helix' DNA-binding domain"/>
    <property type="match status" value="1"/>
</dbReference>
<proteinExistence type="predicted"/>
<dbReference type="InterPro" id="IPR039422">
    <property type="entry name" value="MarR/SlyA-like"/>
</dbReference>
<comment type="caution">
    <text evidence="2">The sequence shown here is derived from an EMBL/GenBank/DDBJ whole genome shotgun (WGS) entry which is preliminary data.</text>
</comment>
<evidence type="ECO:0000259" key="1">
    <source>
        <dbReference type="PROSITE" id="PS50995"/>
    </source>
</evidence>
<dbReference type="RefSeq" id="WP_330134326.1">
    <property type="nucleotide sequence ID" value="NZ_JAUTXY010000007.1"/>
</dbReference>
<dbReference type="EMBL" id="JAUTXY010000007">
    <property type="protein sequence ID" value="MEE2059081.1"/>
    <property type="molecule type" value="Genomic_DNA"/>
</dbReference>
<dbReference type="Pfam" id="PF01047">
    <property type="entry name" value="MarR"/>
    <property type="match status" value="1"/>
</dbReference>
<dbReference type="SMART" id="SM00347">
    <property type="entry name" value="HTH_MARR"/>
    <property type="match status" value="1"/>
</dbReference>
<dbReference type="InterPro" id="IPR000835">
    <property type="entry name" value="HTH_MarR-typ"/>
</dbReference>
<sequence>MVNVMSVSPATLRDLLMTTTRTLRKRWHERIRPWELSPHEHRALRVIGGADEPVRLGVVAKSLHIVPRSVTEVVDRLESRGLTERLPDPADRRAVCVQLTSDGRRLLTELDAARDADAAEVFARLDAAERTELARLLLKLTGDDGSGANVGKSVAQANECP</sequence>
<dbReference type="PROSITE" id="PS50995">
    <property type="entry name" value="HTH_MARR_2"/>
    <property type="match status" value="1"/>
</dbReference>
<organism evidence="2 3">
    <name type="scientific">Rhodococcus artemisiae</name>
    <dbReference type="NCBI Taxonomy" id="714159"/>
    <lineage>
        <taxon>Bacteria</taxon>
        <taxon>Bacillati</taxon>
        <taxon>Actinomycetota</taxon>
        <taxon>Actinomycetes</taxon>
        <taxon>Mycobacteriales</taxon>
        <taxon>Nocardiaceae</taxon>
        <taxon>Rhodococcus</taxon>
    </lineage>
</organism>
<dbReference type="PANTHER" id="PTHR33164">
    <property type="entry name" value="TRANSCRIPTIONAL REGULATOR, MARR FAMILY"/>
    <property type="match status" value="1"/>
</dbReference>
<gene>
    <name evidence="2" type="ORF">Q7514_16295</name>
</gene>
<accession>A0ABU7LC06</accession>